<dbReference type="PANTHER" id="PTHR11851:SF186">
    <property type="entry name" value="INACTIVE METALLOPROTEASE YMFF-RELATED"/>
    <property type="match status" value="1"/>
</dbReference>
<name>A0A0R2JPB1_9LACO</name>
<dbReference type="Pfam" id="PF05193">
    <property type="entry name" value="Peptidase_M16_C"/>
    <property type="match status" value="1"/>
</dbReference>
<reference evidence="2 3" key="1">
    <citation type="journal article" date="2015" name="Genome Announc.">
        <title>Expanding the biotechnology potential of lactobacilli through comparative genomics of 213 strains and associated genera.</title>
        <authorList>
            <person name="Sun Z."/>
            <person name="Harris H.M."/>
            <person name="McCann A."/>
            <person name="Guo C."/>
            <person name="Argimon S."/>
            <person name="Zhang W."/>
            <person name="Yang X."/>
            <person name="Jeffery I.B."/>
            <person name="Cooney J.C."/>
            <person name="Kagawa T.F."/>
            <person name="Liu W."/>
            <person name="Song Y."/>
            <person name="Salvetti E."/>
            <person name="Wrobel A."/>
            <person name="Rasinkangas P."/>
            <person name="Parkhill J."/>
            <person name="Rea M.C."/>
            <person name="O'Sullivan O."/>
            <person name="Ritari J."/>
            <person name="Douillard F.P."/>
            <person name="Paul Ross R."/>
            <person name="Yang R."/>
            <person name="Briner A.E."/>
            <person name="Felis G.E."/>
            <person name="de Vos W.M."/>
            <person name="Barrangou R."/>
            <person name="Klaenhammer T.R."/>
            <person name="Caufield P.W."/>
            <person name="Cui Y."/>
            <person name="Zhang H."/>
            <person name="O'Toole P.W."/>
        </authorList>
    </citation>
    <scope>NUCLEOTIDE SEQUENCE [LARGE SCALE GENOMIC DNA]</scope>
    <source>
        <strain evidence="2 3">DSM 20014</strain>
    </source>
</reference>
<evidence type="ECO:0000259" key="1">
    <source>
        <dbReference type="Pfam" id="PF05193"/>
    </source>
</evidence>
<dbReference type="RefSeq" id="WP_057787310.1">
    <property type="nucleotide sequence ID" value="NZ_JQCD01000024.1"/>
</dbReference>
<dbReference type="InterPro" id="IPR050361">
    <property type="entry name" value="MPP/UQCRC_Complex"/>
</dbReference>
<dbReference type="NCBIfam" id="NF047422">
    <property type="entry name" value="YfmF_fam"/>
    <property type="match status" value="1"/>
</dbReference>
<comment type="caution">
    <text evidence="2">The sequence shown here is derived from an EMBL/GenBank/DDBJ whole genome shotgun (WGS) entry which is preliminary data.</text>
</comment>
<dbReference type="STRING" id="1620.IV67_GL000205"/>
<dbReference type="EMBL" id="JQCD01000024">
    <property type="protein sequence ID" value="KRN76700.1"/>
    <property type="molecule type" value="Genomic_DNA"/>
</dbReference>
<dbReference type="InterPro" id="IPR007863">
    <property type="entry name" value="Peptidase_M16_C"/>
</dbReference>
<sequence>MTKELIKPGVWLNIQPTKQFSTVRIEFNFVTTMDAQLVAARTLLAKMLESASQKYPSQTDLAQALSSMYGAGFGVDVLKIGQLHVIKAHLAIIDEHFVSEDSPLLQQGITFMREMLFNPLGDAAQGFDLTVFTRQKELLLDEMAGLEDDRPYIANRHALNAYFDETGQALPAYGTTEAIEAVTPKEAFAAWQDMLATNRLDIVVSGDVEEADIIEALANLPVNATKPNVDAYYHQEAHKTIVQEQETQHVNQTQLVLVYQLAVPTEARFSAYVFEQIFGGTPVSRLFLDVRETRGLAYSIATDYNRFTDVLLVSAGIDGQEVIQTRQAILDNLVRLQQELITPVELEIIKSLMKTEFMVSLDNQSQLTDRAFIESFTGQSIEKWFEALDAVTVESVQAIAQKMVLQVEYLLKGDRTDEID</sequence>
<protein>
    <submittedName>
        <fullName evidence="2">Zn-dependent peptidase</fullName>
    </submittedName>
</protein>
<dbReference type="AlphaFoldDB" id="A0A0R2JPB1"/>
<organism evidence="2 3">
    <name type="scientific">Weissella minor</name>
    <dbReference type="NCBI Taxonomy" id="1620"/>
    <lineage>
        <taxon>Bacteria</taxon>
        <taxon>Bacillati</taxon>
        <taxon>Bacillota</taxon>
        <taxon>Bacilli</taxon>
        <taxon>Lactobacillales</taxon>
        <taxon>Lactobacillaceae</taxon>
        <taxon>Weissella</taxon>
    </lineage>
</organism>
<dbReference type="OrthoDB" id="9762085at2"/>
<dbReference type="Gene3D" id="3.30.830.10">
    <property type="entry name" value="Metalloenzyme, LuxS/M16 peptidase-like"/>
    <property type="match status" value="2"/>
</dbReference>
<dbReference type="GO" id="GO:0046872">
    <property type="term" value="F:metal ion binding"/>
    <property type="evidence" value="ECO:0007669"/>
    <property type="project" value="InterPro"/>
</dbReference>
<gene>
    <name evidence="2" type="ORF">IV67_GL000205</name>
</gene>
<dbReference type="Proteomes" id="UP000051673">
    <property type="component" value="Unassembled WGS sequence"/>
</dbReference>
<accession>A0A0R2JPB1</accession>
<keyword evidence="3" id="KW-1185">Reference proteome</keyword>
<dbReference type="SUPFAM" id="SSF63411">
    <property type="entry name" value="LuxS/MPP-like metallohydrolase"/>
    <property type="match status" value="2"/>
</dbReference>
<evidence type="ECO:0000313" key="2">
    <source>
        <dbReference type="EMBL" id="KRN76700.1"/>
    </source>
</evidence>
<dbReference type="PATRIC" id="fig|1620.3.peg.210"/>
<dbReference type="PANTHER" id="PTHR11851">
    <property type="entry name" value="METALLOPROTEASE"/>
    <property type="match status" value="1"/>
</dbReference>
<proteinExistence type="predicted"/>
<dbReference type="InterPro" id="IPR011249">
    <property type="entry name" value="Metalloenz_LuxS/M16"/>
</dbReference>
<evidence type="ECO:0000313" key="3">
    <source>
        <dbReference type="Proteomes" id="UP000051673"/>
    </source>
</evidence>
<feature type="domain" description="Peptidase M16 C-terminal" evidence="1">
    <location>
        <begin position="182"/>
        <end position="351"/>
    </location>
</feature>